<sequence length="580" mass="68037">MEPAREKKHPHFPVTARKPSVTVPLWEIRVKMSDEPPESYGQVFCSGRQPFHEDRCLVCQVEKIHNNSAFTLTEYGRLLYARKVKSSCLPGEKPFSSYSPYLPEGETIQPYYSFLPAEPVRIPETVEKLNEPRNDFNEIHHGFSKKKMGKKFRVSWRWLTIYKKVVKQKLKKTTKKRSLIERVGGNVHKKLIVNIFLKIDECSCIDSSGRLHDFCYRSIGNSSVRGRKFSCDHLEHLRHLGLLDIFSSTNISDDLNPVFITAFSQSHFMEGKRMVASIRAFYKTANIVVYDIGLSKKGVVRVKRWCHVEYRRFNFEDYPSYFRQLHTFRWKPIVIAEYKSATVTVTQYPCDNRCVAIYFGLGEALRDFGVIWYMDTSVIVRKGDLRHIYALLKCRQKPRISFPVPSVEERDTREIQRRITPPWDTIQWTANLQECMKSTYLLHSFTGHGIYAATDPSLYSYFPVFFEELRKPKAKMYEAGLVLAMRTRETMEKIVKWSVLCALEENCMGTRIIPNTCEFTNGDRYSSFAHCHRYDQSVVNVLLADAYYYDRHYYTSEITDFFQIQRFISRSVKNRELRCI</sequence>
<gene>
    <name evidence="1" type="primary">Necator_chrX.g26016</name>
    <name evidence="1" type="ORF">RB195_025850</name>
</gene>
<accession>A0ABR1EW88</accession>
<proteinExistence type="predicted"/>
<protein>
    <recommendedName>
        <fullName evidence="3">Core-2/I-Branching enzyme</fullName>
    </recommendedName>
</protein>
<reference evidence="1 2" key="1">
    <citation type="submission" date="2023-08" db="EMBL/GenBank/DDBJ databases">
        <title>A Necator americanus chromosomal reference genome.</title>
        <authorList>
            <person name="Ilik V."/>
            <person name="Petrzelkova K.J."/>
            <person name="Pardy F."/>
            <person name="Fuh T."/>
            <person name="Niatou-Singa F.S."/>
            <person name="Gouil Q."/>
            <person name="Baker L."/>
            <person name="Ritchie M.E."/>
            <person name="Jex A.R."/>
            <person name="Gazzola D."/>
            <person name="Li H."/>
            <person name="Toshio Fujiwara R."/>
            <person name="Zhan B."/>
            <person name="Aroian R.V."/>
            <person name="Pafco B."/>
            <person name="Schwarz E.M."/>
        </authorList>
    </citation>
    <scope>NUCLEOTIDE SEQUENCE [LARGE SCALE GENOMIC DNA]</scope>
    <source>
        <strain evidence="1 2">Aroian</strain>
        <tissue evidence="1">Whole animal</tissue>
    </source>
</reference>
<evidence type="ECO:0008006" key="3">
    <source>
        <dbReference type="Google" id="ProtNLM"/>
    </source>
</evidence>
<evidence type="ECO:0000313" key="2">
    <source>
        <dbReference type="Proteomes" id="UP001303046"/>
    </source>
</evidence>
<organism evidence="1 2">
    <name type="scientific">Necator americanus</name>
    <name type="common">Human hookworm</name>
    <dbReference type="NCBI Taxonomy" id="51031"/>
    <lineage>
        <taxon>Eukaryota</taxon>
        <taxon>Metazoa</taxon>
        <taxon>Ecdysozoa</taxon>
        <taxon>Nematoda</taxon>
        <taxon>Chromadorea</taxon>
        <taxon>Rhabditida</taxon>
        <taxon>Rhabditina</taxon>
        <taxon>Rhabditomorpha</taxon>
        <taxon>Strongyloidea</taxon>
        <taxon>Ancylostomatidae</taxon>
        <taxon>Bunostominae</taxon>
        <taxon>Necator</taxon>
    </lineage>
</organism>
<comment type="caution">
    <text evidence="1">The sequence shown here is derived from an EMBL/GenBank/DDBJ whole genome shotgun (WGS) entry which is preliminary data.</text>
</comment>
<dbReference type="InterPro" id="IPR012444">
    <property type="entry name" value="DUF1647"/>
</dbReference>
<name>A0ABR1EW88_NECAM</name>
<evidence type="ECO:0000313" key="1">
    <source>
        <dbReference type="EMBL" id="KAK6766196.1"/>
    </source>
</evidence>
<dbReference type="PANTHER" id="PTHR31389:SF4">
    <property type="entry name" value="LD39211P"/>
    <property type="match status" value="1"/>
</dbReference>
<dbReference type="Pfam" id="PF07801">
    <property type="entry name" value="DUF1647"/>
    <property type="match status" value="1"/>
</dbReference>
<dbReference type="EMBL" id="JAVFWL010000006">
    <property type="protein sequence ID" value="KAK6766196.1"/>
    <property type="molecule type" value="Genomic_DNA"/>
</dbReference>
<dbReference type="Proteomes" id="UP001303046">
    <property type="component" value="Unassembled WGS sequence"/>
</dbReference>
<dbReference type="PANTHER" id="PTHR31389">
    <property type="entry name" value="LD39211P"/>
    <property type="match status" value="1"/>
</dbReference>
<keyword evidence="2" id="KW-1185">Reference proteome</keyword>